<feature type="domain" description="Chitin-binding type-1" evidence="4">
    <location>
        <begin position="183"/>
        <end position="244"/>
    </location>
</feature>
<dbReference type="Proteomes" id="UP000663874">
    <property type="component" value="Unassembled WGS sequence"/>
</dbReference>
<evidence type="ECO:0000256" key="2">
    <source>
        <dbReference type="PROSITE-ProRule" id="PRU00261"/>
    </source>
</evidence>
<dbReference type="SMART" id="SM00270">
    <property type="entry name" value="ChtBD1"/>
    <property type="match status" value="2"/>
</dbReference>
<dbReference type="Gene3D" id="3.30.60.10">
    <property type="entry name" value="Endochitinase-like"/>
    <property type="match status" value="2"/>
</dbReference>
<accession>A0A819DI89</accession>
<dbReference type="Gene3D" id="2.40.40.10">
    <property type="entry name" value="RlpA-like domain"/>
    <property type="match status" value="1"/>
</dbReference>
<dbReference type="InterPro" id="IPR001002">
    <property type="entry name" value="Chitin-bd_1"/>
</dbReference>
<sequence length="372" mass="39689">MFYYVVFATVAILTTVLNGKPTTSLKNEPERCCIPTQFSSQLIGMKGVSLSVPDQQKSSIWIIENMNDGQIYAIDEDAKKCYKSTMPIKPIHYIPDTATYRIQNDEAVDYVTVSRDGRCILLTDSIFFQNPALVDAMTTTDFVPQIDDPSIFDIPAESGNCLVGGGCGAGLCCSAYGYCGTGAEYCGTAAGNCRTYGCPAGQCCSQFGYCGTTTEHCGGGGAVINPGGGGQCWGAGCPAGTCCSAHGLKQPASLEGEFHGEATYYNETMAGSEYSTCGTSRTRSLDESNEKIYTAALNEVQFDPYTVDGIPSTNPICQKKAIVKGVKGEIVIRFVDRCHDCKKGDIGLTYDGFMAVAGELGSGHTNIVWHFL</sequence>
<feature type="disulfide bond" evidence="2">
    <location>
        <begin position="198"/>
        <end position="210"/>
    </location>
</feature>
<dbReference type="AlphaFoldDB" id="A0A819DI89"/>
<dbReference type="SUPFAM" id="SSF50685">
    <property type="entry name" value="Barwin-like endoglucanases"/>
    <property type="match status" value="1"/>
</dbReference>
<dbReference type="PROSITE" id="PS50941">
    <property type="entry name" value="CHIT_BIND_I_2"/>
    <property type="match status" value="1"/>
</dbReference>
<protein>
    <recommendedName>
        <fullName evidence="4">Chitin-binding type-1 domain-containing protein</fullName>
    </recommendedName>
</protein>
<evidence type="ECO:0000313" key="5">
    <source>
        <dbReference type="EMBL" id="CAF3834115.1"/>
    </source>
</evidence>
<dbReference type="CDD" id="cd22191">
    <property type="entry name" value="DPBB_RlpA_EXP_N-like"/>
    <property type="match status" value="1"/>
</dbReference>
<comment type="caution">
    <text evidence="2">Lacks conserved residue(s) required for the propagation of feature annotation.</text>
</comment>
<dbReference type="InterPro" id="IPR036908">
    <property type="entry name" value="RlpA-like_sf"/>
</dbReference>
<proteinExistence type="predicted"/>
<feature type="signal peptide" evidence="3">
    <location>
        <begin position="1"/>
        <end position="19"/>
    </location>
</feature>
<name>A0A819DI89_9BILA</name>
<keyword evidence="3" id="KW-0732">Signal</keyword>
<keyword evidence="2" id="KW-1015">Disulfide bond</keyword>
<reference evidence="5" key="1">
    <citation type="submission" date="2021-02" db="EMBL/GenBank/DDBJ databases">
        <authorList>
            <person name="Nowell W R."/>
        </authorList>
    </citation>
    <scope>NUCLEOTIDE SEQUENCE</scope>
</reference>
<gene>
    <name evidence="5" type="ORF">FNK824_LOCUS16937</name>
</gene>
<comment type="caution">
    <text evidence="5">The sequence shown here is derived from an EMBL/GenBank/DDBJ whole genome shotgun (WGS) entry which is preliminary data.</text>
</comment>
<keyword evidence="1 2" id="KW-0147">Chitin-binding</keyword>
<feature type="disulfide bond" evidence="2">
    <location>
        <begin position="203"/>
        <end position="217"/>
    </location>
</feature>
<evidence type="ECO:0000313" key="6">
    <source>
        <dbReference type="Proteomes" id="UP000663874"/>
    </source>
</evidence>
<evidence type="ECO:0000256" key="1">
    <source>
        <dbReference type="ARBA" id="ARBA00022669"/>
    </source>
</evidence>
<dbReference type="EMBL" id="CAJOBE010002627">
    <property type="protein sequence ID" value="CAF3834115.1"/>
    <property type="molecule type" value="Genomic_DNA"/>
</dbReference>
<dbReference type="GO" id="GO:0008061">
    <property type="term" value="F:chitin binding"/>
    <property type="evidence" value="ECO:0007669"/>
    <property type="project" value="UniProtKB-UniRule"/>
</dbReference>
<feature type="chain" id="PRO_5032693488" description="Chitin-binding type-1 domain-containing protein" evidence="3">
    <location>
        <begin position="20"/>
        <end position="372"/>
    </location>
</feature>
<organism evidence="5 6">
    <name type="scientific">Rotaria sordida</name>
    <dbReference type="NCBI Taxonomy" id="392033"/>
    <lineage>
        <taxon>Eukaryota</taxon>
        <taxon>Metazoa</taxon>
        <taxon>Spiralia</taxon>
        <taxon>Gnathifera</taxon>
        <taxon>Rotifera</taxon>
        <taxon>Eurotatoria</taxon>
        <taxon>Bdelloidea</taxon>
        <taxon>Philodinida</taxon>
        <taxon>Philodinidae</taxon>
        <taxon>Rotaria</taxon>
    </lineage>
</organism>
<dbReference type="SUPFAM" id="SSF57016">
    <property type="entry name" value="Plant lectins/antimicrobial peptides"/>
    <property type="match status" value="2"/>
</dbReference>
<evidence type="ECO:0000256" key="3">
    <source>
        <dbReference type="SAM" id="SignalP"/>
    </source>
</evidence>
<dbReference type="InterPro" id="IPR036861">
    <property type="entry name" value="Endochitinase-like_sf"/>
</dbReference>
<evidence type="ECO:0000259" key="4">
    <source>
        <dbReference type="PROSITE" id="PS50941"/>
    </source>
</evidence>
<dbReference type="Pfam" id="PF00187">
    <property type="entry name" value="Chitin_bind_1"/>
    <property type="match status" value="1"/>
</dbReference>